<evidence type="ECO:0000313" key="1">
    <source>
        <dbReference type="EMBL" id="JAH99612.1"/>
    </source>
</evidence>
<accession>A0A0E9XA23</accession>
<dbReference type="EMBL" id="GBXM01008965">
    <property type="protein sequence ID" value="JAH99612.1"/>
    <property type="molecule type" value="Transcribed_RNA"/>
</dbReference>
<name>A0A0E9XA23_ANGAN</name>
<proteinExistence type="predicted"/>
<reference evidence="1" key="2">
    <citation type="journal article" date="2015" name="Fish Shellfish Immunol.">
        <title>Early steps in the European eel (Anguilla anguilla)-Vibrio vulnificus interaction in the gills: Role of the RtxA13 toxin.</title>
        <authorList>
            <person name="Callol A."/>
            <person name="Pajuelo D."/>
            <person name="Ebbesson L."/>
            <person name="Teles M."/>
            <person name="MacKenzie S."/>
            <person name="Amaro C."/>
        </authorList>
    </citation>
    <scope>NUCLEOTIDE SEQUENCE</scope>
</reference>
<organism evidence="1">
    <name type="scientific">Anguilla anguilla</name>
    <name type="common">European freshwater eel</name>
    <name type="synonym">Muraena anguilla</name>
    <dbReference type="NCBI Taxonomy" id="7936"/>
    <lineage>
        <taxon>Eukaryota</taxon>
        <taxon>Metazoa</taxon>
        <taxon>Chordata</taxon>
        <taxon>Craniata</taxon>
        <taxon>Vertebrata</taxon>
        <taxon>Euteleostomi</taxon>
        <taxon>Actinopterygii</taxon>
        <taxon>Neopterygii</taxon>
        <taxon>Teleostei</taxon>
        <taxon>Anguilliformes</taxon>
        <taxon>Anguillidae</taxon>
        <taxon>Anguilla</taxon>
    </lineage>
</organism>
<sequence>MCSAVFLQSCSTSVNLFSFSLIRLSAGLSSSFSSSTASPTGQTGWFLCFFEV</sequence>
<dbReference type="AlphaFoldDB" id="A0A0E9XA23"/>
<reference evidence="1" key="1">
    <citation type="submission" date="2014-11" db="EMBL/GenBank/DDBJ databases">
        <authorList>
            <person name="Amaro Gonzalez C."/>
        </authorList>
    </citation>
    <scope>NUCLEOTIDE SEQUENCE</scope>
</reference>
<protein>
    <submittedName>
        <fullName evidence="1">Uncharacterized protein</fullName>
    </submittedName>
</protein>